<feature type="compositionally biased region" description="Gly residues" evidence="1">
    <location>
        <begin position="16"/>
        <end position="25"/>
    </location>
</feature>
<sequence length="216" mass="22598">MVEETAPSRHFASSSRGGGGGGGGSRNWVGAGASLAPSLALSALSARRQEEPAPRRRRRAVGAGARVSSTDSALRRLGPRRPPPSPPFPGAAVAAPQVVRAAPPARAPCAQRPWRILQHHWGPPSRSHRCRRQSPRPPLKGPSPGLCHGILSRGPLSTPRCVPDPSARLARSLRPGECRQRRRPVLGAPGHAAAAAANLAAAVAPPVRQPEMPRPL</sequence>
<dbReference type="Proteomes" id="UP000248482">
    <property type="component" value="Unplaced"/>
</dbReference>
<name>A0A2Y9K545_ENHLU</name>
<accession>A0A2Y9K545</accession>
<feature type="region of interest" description="Disordered" evidence="1">
    <location>
        <begin position="44"/>
        <end position="92"/>
    </location>
</feature>
<feature type="region of interest" description="Disordered" evidence="1">
    <location>
        <begin position="1"/>
        <end position="31"/>
    </location>
</feature>
<keyword evidence="2" id="KW-1185">Reference proteome</keyword>
<dbReference type="GeneID" id="111153603"/>
<protein>
    <submittedName>
        <fullName evidence="3">Ethylene-responsive transcription factor ABI4-like</fullName>
    </submittedName>
</protein>
<evidence type="ECO:0000256" key="1">
    <source>
        <dbReference type="SAM" id="MobiDB-lite"/>
    </source>
</evidence>
<dbReference type="RefSeq" id="XP_022368436.1">
    <property type="nucleotide sequence ID" value="XM_022512728.1"/>
</dbReference>
<dbReference type="KEGG" id="elk:111153603"/>
<dbReference type="AlphaFoldDB" id="A0A2Y9K545"/>
<feature type="compositionally biased region" description="Pro residues" evidence="1">
    <location>
        <begin position="80"/>
        <end position="89"/>
    </location>
</feature>
<evidence type="ECO:0000313" key="3">
    <source>
        <dbReference type="RefSeq" id="XP_022368436.1"/>
    </source>
</evidence>
<proteinExistence type="predicted"/>
<evidence type="ECO:0000313" key="2">
    <source>
        <dbReference type="Proteomes" id="UP000248482"/>
    </source>
</evidence>
<organism evidence="2 3">
    <name type="scientific">Enhydra lutris kenyoni</name>
    <name type="common">northern sea otter</name>
    <dbReference type="NCBI Taxonomy" id="391180"/>
    <lineage>
        <taxon>Eukaryota</taxon>
        <taxon>Metazoa</taxon>
        <taxon>Chordata</taxon>
        <taxon>Craniata</taxon>
        <taxon>Vertebrata</taxon>
        <taxon>Euteleostomi</taxon>
        <taxon>Mammalia</taxon>
        <taxon>Eutheria</taxon>
        <taxon>Laurasiatheria</taxon>
        <taxon>Carnivora</taxon>
        <taxon>Caniformia</taxon>
        <taxon>Musteloidea</taxon>
        <taxon>Mustelidae</taxon>
        <taxon>Lutrinae</taxon>
        <taxon>Enhydra</taxon>
    </lineage>
</organism>
<reference evidence="3" key="1">
    <citation type="submission" date="2025-08" db="UniProtKB">
        <authorList>
            <consortium name="RefSeq"/>
        </authorList>
    </citation>
    <scope>IDENTIFICATION</scope>
    <source>
        <tissue evidence="3">Blood</tissue>
    </source>
</reference>
<feature type="region of interest" description="Disordered" evidence="1">
    <location>
        <begin position="119"/>
        <end position="190"/>
    </location>
</feature>
<gene>
    <name evidence="3" type="primary">LOC111153603</name>
</gene>